<dbReference type="EC" id="2.7.4.25" evidence="8"/>
<dbReference type="Gene3D" id="3.40.50.300">
    <property type="entry name" value="P-loop containing nucleotide triphosphate hydrolases"/>
    <property type="match status" value="1"/>
</dbReference>
<evidence type="ECO:0000313" key="11">
    <source>
        <dbReference type="Proteomes" id="UP000315751"/>
    </source>
</evidence>
<sequence>MTTLMTSSPSFIVAIDGPAASGKGTLARRLAATLGFAHLDTGALYRAVGLSLLRAGHAPEDGAAAIAAARGLDAATVLPLMNDPALRQDVVAVAASKVSVVPEVRAALLDFQRDFANHPPGGAPGTVSRGAVLDGRDVGTVVCPQAPAKLFVTADVEVRARRRLSELRNTGAEAIYDAVLEDMKVRDARDSQRAVAPLKPAVDAFLLDTSMMDADQAFIAAMDFIRSRPAFPDFL</sequence>
<dbReference type="Proteomes" id="UP000315751">
    <property type="component" value="Unassembled WGS sequence"/>
</dbReference>
<dbReference type="InterPro" id="IPR011994">
    <property type="entry name" value="Cytidylate_kinase_dom"/>
</dbReference>
<evidence type="ECO:0000256" key="4">
    <source>
        <dbReference type="ARBA" id="ARBA00022777"/>
    </source>
</evidence>
<dbReference type="SUPFAM" id="SSF52540">
    <property type="entry name" value="P-loop containing nucleoside triphosphate hydrolases"/>
    <property type="match status" value="1"/>
</dbReference>
<dbReference type="GO" id="GO:0006220">
    <property type="term" value="P:pyrimidine nucleotide metabolic process"/>
    <property type="evidence" value="ECO:0007669"/>
    <property type="project" value="UniProtKB-UniRule"/>
</dbReference>
<evidence type="ECO:0000259" key="9">
    <source>
        <dbReference type="Pfam" id="PF02224"/>
    </source>
</evidence>
<keyword evidence="8" id="KW-0963">Cytoplasm</keyword>
<dbReference type="GO" id="GO:0005737">
    <property type="term" value="C:cytoplasm"/>
    <property type="evidence" value="ECO:0007669"/>
    <property type="project" value="UniProtKB-SubCell"/>
</dbReference>
<protein>
    <recommendedName>
        <fullName evidence="8">Cytidylate kinase</fullName>
        <shortName evidence="8">CK</shortName>
        <ecNumber evidence="8">2.7.4.25</ecNumber>
    </recommendedName>
    <alternativeName>
        <fullName evidence="8">Cytidine monophosphate kinase</fullName>
        <shortName evidence="8">CMP kinase</shortName>
    </alternativeName>
</protein>
<evidence type="ECO:0000256" key="8">
    <source>
        <dbReference type="HAMAP-Rule" id="MF_00238"/>
    </source>
</evidence>
<dbReference type="EMBL" id="VITR01000013">
    <property type="protein sequence ID" value="TWB38126.1"/>
    <property type="molecule type" value="Genomic_DNA"/>
</dbReference>
<keyword evidence="2 8" id="KW-0808">Transferase</keyword>
<comment type="caution">
    <text evidence="10">The sequence shown here is derived from an EMBL/GenBank/DDBJ whole genome shotgun (WGS) entry which is preliminary data.</text>
</comment>
<dbReference type="HAMAP" id="MF_00238">
    <property type="entry name" value="Cytidyl_kinase_type1"/>
    <property type="match status" value="1"/>
</dbReference>
<evidence type="ECO:0000256" key="5">
    <source>
        <dbReference type="ARBA" id="ARBA00022840"/>
    </source>
</evidence>
<evidence type="ECO:0000256" key="1">
    <source>
        <dbReference type="ARBA" id="ARBA00009427"/>
    </source>
</evidence>
<reference evidence="10 11" key="1">
    <citation type="submission" date="2019-06" db="EMBL/GenBank/DDBJ databases">
        <title>Genomic Encyclopedia of Type Strains, Phase IV (KMG-V): Genome sequencing to study the core and pangenomes of soil and plant-associated prokaryotes.</title>
        <authorList>
            <person name="Whitman W."/>
        </authorList>
    </citation>
    <scope>NUCLEOTIDE SEQUENCE [LARGE SCALE GENOMIC DNA]</scope>
    <source>
        <strain evidence="10 11">BR 11622</strain>
    </source>
</reference>
<keyword evidence="3 8" id="KW-0547">Nucleotide-binding</keyword>
<keyword evidence="4 8" id="KW-0418">Kinase</keyword>
<feature type="binding site" evidence="8">
    <location>
        <begin position="17"/>
        <end position="25"/>
    </location>
    <ligand>
        <name>ATP</name>
        <dbReference type="ChEBI" id="CHEBI:30616"/>
    </ligand>
</feature>
<comment type="catalytic activity">
    <reaction evidence="7 8">
        <text>CMP + ATP = CDP + ADP</text>
        <dbReference type="Rhea" id="RHEA:11600"/>
        <dbReference type="ChEBI" id="CHEBI:30616"/>
        <dbReference type="ChEBI" id="CHEBI:58069"/>
        <dbReference type="ChEBI" id="CHEBI:60377"/>
        <dbReference type="ChEBI" id="CHEBI:456216"/>
        <dbReference type="EC" id="2.7.4.25"/>
    </reaction>
</comment>
<evidence type="ECO:0000313" key="10">
    <source>
        <dbReference type="EMBL" id="TWB38126.1"/>
    </source>
</evidence>
<dbReference type="CDD" id="cd02020">
    <property type="entry name" value="CMPK"/>
    <property type="match status" value="1"/>
</dbReference>
<dbReference type="Pfam" id="PF02224">
    <property type="entry name" value="Cytidylate_kin"/>
    <property type="match status" value="1"/>
</dbReference>
<dbReference type="GO" id="GO:0036430">
    <property type="term" value="F:CMP kinase activity"/>
    <property type="evidence" value="ECO:0007669"/>
    <property type="project" value="RHEA"/>
</dbReference>
<evidence type="ECO:0000256" key="3">
    <source>
        <dbReference type="ARBA" id="ARBA00022741"/>
    </source>
</evidence>
<dbReference type="InterPro" id="IPR027417">
    <property type="entry name" value="P-loop_NTPase"/>
</dbReference>
<dbReference type="RefSeq" id="WP_420872613.1">
    <property type="nucleotide sequence ID" value="NZ_VITR01000013.1"/>
</dbReference>
<keyword evidence="5 8" id="KW-0067">ATP-binding</keyword>
<dbReference type="GO" id="GO:0005524">
    <property type="term" value="F:ATP binding"/>
    <property type="evidence" value="ECO:0007669"/>
    <property type="project" value="UniProtKB-UniRule"/>
</dbReference>
<dbReference type="GO" id="GO:0036431">
    <property type="term" value="F:dCMP kinase activity"/>
    <property type="evidence" value="ECO:0007669"/>
    <property type="project" value="InterPro"/>
</dbReference>
<organism evidence="10 11">
    <name type="scientific">Nitrospirillum amazonense</name>
    <dbReference type="NCBI Taxonomy" id="28077"/>
    <lineage>
        <taxon>Bacteria</taxon>
        <taxon>Pseudomonadati</taxon>
        <taxon>Pseudomonadota</taxon>
        <taxon>Alphaproteobacteria</taxon>
        <taxon>Rhodospirillales</taxon>
        <taxon>Azospirillaceae</taxon>
        <taxon>Nitrospirillum</taxon>
    </lineage>
</organism>
<evidence type="ECO:0000256" key="6">
    <source>
        <dbReference type="ARBA" id="ARBA00047615"/>
    </source>
</evidence>
<evidence type="ECO:0000256" key="7">
    <source>
        <dbReference type="ARBA" id="ARBA00048478"/>
    </source>
</evidence>
<comment type="catalytic activity">
    <reaction evidence="6 8">
        <text>dCMP + ATP = dCDP + ADP</text>
        <dbReference type="Rhea" id="RHEA:25094"/>
        <dbReference type="ChEBI" id="CHEBI:30616"/>
        <dbReference type="ChEBI" id="CHEBI:57566"/>
        <dbReference type="ChEBI" id="CHEBI:58593"/>
        <dbReference type="ChEBI" id="CHEBI:456216"/>
        <dbReference type="EC" id="2.7.4.25"/>
    </reaction>
</comment>
<proteinExistence type="inferred from homology"/>
<dbReference type="NCBIfam" id="TIGR00017">
    <property type="entry name" value="cmk"/>
    <property type="match status" value="1"/>
</dbReference>
<evidence type="ECO:0000256" key="2">
    <source>
        <dbReference type="ARBA" id="ARBA00022679"/>
    </source>
</evidence>
<name>A0A560GVR9_9PROT</name>
<keyword evidence="11" id="KW-1185">Reference proteome</keyword>
<gene>
    <name evidence="8" type="primary">cmk</name>
    <name evidence="10" type="ORF">FBZ90_113121</name>
</gene>
<feature type="domain" description="Cytidylate kinase" evidence="9">
    <location>
        <begin position="13"/>
        <end position="218"/>
    </location>
</feature>
<dbReference type="AlphaFoldDB" id="A0A560GVR9"/>
<comment type="similarity">
    <text evidence="1 8">Belongs to the cytidylate kinase family. Type 1 subfamily.</text>
</comment>
<dbReference type="InterPro" id="IPR003136">
    <property type="entry name" value="Cytidylate_kin"/>
</dbReference>
<accession>A0A560GVR9</accession>
<comment type="subcellular location">
    <subcellularLocation>
        <location evidence="8">Cytoplasm</location>
    </subcellularLocation>
</comment>